<proteinExistence type="predicted"/>
<dbReference type="RefSeq" id="WP_274959636.1">
    <property type="nucleotide sequence ID" value="NZ_DYWQ01000152.1"/>
</dbReference>
<accession>A0A921KM69</accession>
<comment type="caution">
    <text evidence="1">The sequence shown here is derived from an EMBL/GenBank/DDBJ whole genome shotgun (WGS) entry which is preliminary data.</text>
</comment>
<reference evidence="1" key="1">
    <citation type="journal article" date="2021" name="PeerJ">
        <title>Extensive microbial diversity within the chicken gut microbiome revealed by metagenomics and culture.</title>
        <authorList>
            <person name="Gilroy R."/>
            <person name="Ravi A."/>
            <person name="Getino M."/>
            <person name="Pursley I."/>
            <person name="Horton D.L."/>
            <person name="Alikhan N.F."/>
            <person name="Baker D."/>
            <person name="Gharbi K."/>
            <person name="Hall N."/>
            <person name="Watson M."/>
            <person name="Adriaenssens E.M."/>
            <person name="Foster-Nyarko E."/>
            <person name="Jarju S."/>
            <person name="Secka A."/>
            <person name="Antonio M."/>
            <person name="Oren A."/>
            <person name="Chaudhuri R.R."/>
            <person name="La Ragione R."/>
            <person name="Hildebrand F."/>
            <person name="Pallen M.J."/>
        </authorList>
    </citation>
    <scope>NUCLEOTIDE SEQUENCE</scope>
    <source>
        <strain evidence="1">CHK124-7917</strain>
    </source>
</reference>
<sequence>MPPRRGRGRLVACVLGAVAVVGALALLVVHVFMGGPTSREVSMTNASIGYGCTATVGGIDYYWDPADRRLMRADPDDGQSAEVMRLDDDGEYVRRIDAGSDDVFVLVSRYDGSEPDELRRVSADGSDVTGIYRAEEDPSGGYGMIRQANEFDGMLFVAVEMRPNDATGSPARLEVWRMKPDGGERELLASVECDPDGLAMGPDSLYYTDGQQVFAYEYDDAAPRLLYASAWDYLSPPAPHRGRVYFMESYDKPIDGVTGYRVTGKLVGRITSVALDGSDVQSFDIPQDSEPLELIALADGTAYLQMRTAASEGGTDGVSYGVIAGFSLSDGSLASSVELPPAFGNPRATDAGGHLVVAMMSNDSVGAAYGAYALGYDGTVLRTYEGLPADGEA</sequence>
<dbReference type="EMBL" id="DYWQ01000152">
    <property type="protein sequence ID" value="HJF46043.1"/>
    <property type="molecule type" value="Genomic_DNA"/>
</dbReference>
<name>A0A921KM69_9ACTN</name>
<evidence type="ECO:0000313" key="1">
    <source>
        <dbReference type="EMBL" id="HJF46043.1"/>
    </source>
</evidence>
<organism evidence="1 2">
    <name type="scientific">Thermophilibacter provencensis</name>
    <dbReference type="NCBI Taxonomy" id="1852386"/>
    <lineage>
        <taxon>Bacteria</taxon>
        <taxon>Bacillati</taxon>
        <taxon>Actinomycetota</taxon>
        <taxon>Coriobacteriia</taxon>
        <taxon>Coriobacteriales</taxon>
        <taxon>Atopobiaceae</taxon>
        <taxon>Thermophilibacter</taxon>
    </lineage>
</organism>
<dbReference type="Proteomes" id="UP000697330">
    <property type="component" value="Unassembled WGS sequence"/>
</dbReference>
<protein>
    <submittedName>
        <fullName evidence="1">Uncharacterized protein</fullName>
    </submittedName>
</protein>
<reference evidence="1" key="2">
    <citation type="submission" date="2021-09" db="EMBL/GenBank/DDBJ databases">
        <authorList>
            <person name="Gilroy R."/>
        </authorList>
    </citation>
    <scope>NUCLEOTIDE SEQUENCE</scope>
    <source>
        <strain evidence="1">CHK124-7917</strain>
    </source>
</reference>
<evidence type="ECO:0000313" key="2">
    <source>
        <dbReference type="Proteomes" id="UP000697330"/>
    </source>
</evidence>
<dbReference type="AlphaFoldDB" id="A0A921KM69"/>
<gene>
    <name evidence="1" type="ORF">K8U72_09740</name>
</gene>
<dbReference type="SUPFAM" id="SSF101898">
    <property type="entry name" value="NHL repeat"/>
    <property type="match status" value="1"/>
</dbReference>